<sequence>MNYIWRAKRFQYQSGEYLYLNRIYVGEYSWNSYRPQGSEEANHYEGNIFLPSIKNKRVFADTAEEVKVKVEKIVNSWLIEATKIEGGKDV</sequence>
<accession>A0A0F9ES21</accession>
<dbReference type="EMBL" id="LAZR01023903">
    <property type="protein sequence ID" value="KKL76918.1"/>
    <property type="molecule type" value="Genomic_DNA"/>
</dbReference>
<organism evidence="1">
    <name type="scientific">marine sediment metagenome</name>
    <dbReference type="NCBI Taxonomy" id="412755"/>
    <lineage>
        <taxon>unclassified sequences</taxon>
        <taxon>metagenomes</taxon>
        <taxon>ecological metagenomes</taxon>
    </lineage>
</organism>
<gene>
    <name evidence="1" type="ORF">LCGC14_2040070</name>
</gene>
<name>A0A0F9ES21_9ZZZZ</name>
<evidence type="ECO:0000313" key="1">
    <source>
        <dbReference type="EMBL" id="KKL76918.1"/>
    </source>
</evidence>
<protein>
    <submittedName>
        <fullName evidence="1">Uncharacterized protein</fullName>
    </submittedName>
</protein>
<proteinExistence type="predicted"/>
<comment type="caution">
    <text evidence="1">The sequence shown here is derived from an EMBL/GenBank/DDBJ whole genome shotgun (WGS) entry which is preliminary data.</text>
</comment>
<reference evidence="1" key="1">
    <citation type="journal article" date="2015" name="Nature">
        <title>Complex archaea that bridge the gap between prokaryotes and eukaryotes.</title>
        <authorList>
            <person name="Spang A."/>
            <person name="Saw J.H."/>
            <person name="Jorgensen S.L."/>
            <person name="Zaremba-Niedzwiedzka K."/>
            <person name="Martijn J."/>
            <person name="Lind A.E."/>
            <person name="van Eijk R."/>
            <person name="Schleper C."/>
            <person name="Guy L."/>
            <person name="Ettema T.J."/>
        </authorList>
    </citation>
    <scope>NUCLEOTIDE SEQUENCE</scope>
</reference>
<dbReference type="AlphaFoldDB" id="A0A0F9ES21"/>